<dbReference type="AlphaFoldDB" id="A0A6A4W2G8"/>
<dbReference type="FunFam" id="3.20.20.140:FF:000040">
    <property type="entry name" value="Putative tatD related deoxyribonuclease"/>
    <property type="match status" value="1"/>
</dbReference>
<evidence type="ECO:0000256" key="3">
    <source>
        <dbReference type="ARBA" id="ARBA00022723"/>
    </source>
</evidence>
<dbReference type="CDD" id="cd01310">
    <property type="entry name" value="TatD_DNAse"/>
    <property type="match status" value="1"/>
</dbReference>
<evidence type="ECO:0000256" key="5">
    <source>
        <dbReference type="ARBA" id="ARBA00039767"/>
    </source>
</evidence>
<dbReference type="PIRSF" id="PIRSF005902">
    <property type="entry name" value="DNase_TatD"/>
    <property type="match status" value="1"/>
</dbReference>
<dbReference type="PANTHER" id="PTHR10060">
    <property type="entry name" value="TATD FAMILY DEOXYRIBONUCLEASE"/>
    <property type="match status" value="1"/>
</dbReference>
<dbReference type="Proteomes" id="UP000440578">
    <property type="component" value="Unassembled WGS sequence"/>
</dbReference>
<dbReference type="InterPro" id="IPR001130">
    <property type="entry name" value="TatD-like"/>
</dbReference>
<comment type="function">
    <text evidence="6">Deoxyribonuclease which catalyzes (in vitro) the decatenation of kinetoplast DNA, which are circular DNA catenated to each other, producing linear DNA molecules. Plays an important role in chromosomal segregation and cell cycle progression during eye development probably via its DNA decatenation activity.</text>
</comment>
<dbReference type="InterPro" id="IPR032466">
    <property type="entry name" value="Metal_Hydrolase"/>
</dbReference>
<feature type="binding site" evidence="7">
    <location>
        <position position="149"/>
    </location>
    <ligand>
        <name>a divalent metal cation</name>
        <dbReference type="ChEBI" id="CHEBI:60240"/>
        <label>2</label>
    </ligand>
</feature>
<dbReference type="InterPro" id="IPR050891">
    <property type="entry name" value="TatD-type_Hydrolase"/>
</dbReference>
<dbReference type="GO" id="GO:0008296">
    <property type="term" value="F:3'-5'-DNA exonuclease activity"/>
    <property type="evidence" value="ECO:0007669"/>
    <property type="project" value="TreeGrafter"/>
</dbReference>
<organism evidence="8 9">
    <name type="scientific">Amphibalanus amphitrite</name>
    <name type="common">Striped barnacle</name>
    <name type="synonym">Balanus amphitrite</name>
    <dbReference type="NCBI Taxonomy" id="1232801"/>
    <lineage>
        <taxon>Eukaryota</taxon>
        <taxon>Metazoa</taxon>
        <taxon>Ecdysozoa</taxon>
        <taxon>Arthropoda</taxon>
        <taxon>Crustacea</taxon>
        <taxon>Multicrustacea</taxon>
        <taxon>Cirripedia</taxon>
        <taxon>Thoracica</taxon>
        <taxon>Thoracicalcarea</taxon>
        <taxon>Balanomorpha</taxon>
        <taxon>Balanoidea</taxon>
        <taxon>Balanidae</taxon>
        <taxon>Amphibalaninae</taxon>
        <taxon>Amphibalanus</taxon>
    </lineage>
</organism>
<dbReference type="OrthoDB" id="6079689at2759"/>
<evidence type="ECO:0000256" key="4">
    <source>
        <dbReference type="ARBA" id="ARBA00022801"/>
    </source>
</evidence>
<dbReference type="GO" id="GO:0005829">
    <property type="term" value="C:cytosol"/>
    <property type="evidence" value="ECO:0007669"/>
    <property type="project" value="TreeGrafter"/>
</dbReference>
<dbReference type="EMBL" id="VIIS01001247">
    <property type="protein sequence ID" value="KAF0300627.1"/>
    <property type="molecule type" value="Genomic_DNA"/>
</dbReference>
<dbReference type="Pfam" id="PF01026">
    <property type="entry name" value="TatD_DNase"/>
    <property type="match status" value="1"/>
</dbReference>
<proteinExistence type="inferred from homology"/>
<reference evidence="8 9" key="1">
    <citation type="submission" date="2019-07" db="EMBL/GenBank/DDBJ databases">
        <title>Draft genome assembly of a fouling barnacle, Amphibalanus amphitrite (Darwin, 1854): The first reference genome for Thecostraca.</title>
        <authorList>
            <person name="Kim W."/>
        </authorList>
    </citation>
    <scope>NUCLEOTIDE SEQUENCE [LARGE SCALE GENOMIC DNA]</scope>
    <source>
        <strain evidence="8">SNU_AA5</strain>
        <tissue evidence="8">Soma without cirri and trophi</tissue>
    </source>
</reference>
<feature type="binding site" evidence="7">
    <location>
        <position position="174"/>
    </location>
    <ligand>
        <name>a divalent metal cation</name>
        <dbReference type="ChEBI" id="CHEBI:60240"/>
        <label>2</label>
    </ligand>
</feature>
<dbReference type="PROSITE" id="PS01091">
    <property type="entry name" value="TATD_3"/>
    <property type="match status" value="1"/>
</dbReference>
<dbReference type="GO" id="GO:0046872">
    <property type="term" value="F:metal ion binding"/>
    <property type="evidence" value="ECO:0007669"/>
    <property type="project" value="UniProtKB-KW"/>
</dbReference>
<evidence type="ECO:0000256" key="6">
    <source>
        <dbReference type="ARBA" id="ARBA00045223"/>
    </source>
</evidence>
<keyword evidence="9" id="KW-1185">Reference proteome</keyword>
<dbReference type="PANTHER" id="PTHR10060:SF15">
    <property type="entry name" value="DEOXYRIBONUCLEASE TATDN1"/>
    <property type="match status" value="1"/>
</dbReference>
<dbReference type="Gene3D" id="3.20.20.140">
    <property type="entry name" value="Metal-dependent hydrolases"/>
    <property type="match status" value="1"/>
</dbReference>
<dbReference type="SUPFAM" id="SSF51556">
    <property type="entry name" value="Metallo-dependent hydrolases"/>
    <property type="match status" value="1"/>
</dbReference>
<evidence type="ECO:0000313" key="9">
    <source>
        <dbReference type="Proteomes" id="UP000440578"/>
    </source>
</evidence>
<comment type="similarity">
    <text evidence="1">Belongs to the metallo-dependent hydrolases superfamily. TatD-type hydrolase family.</text>
</comment>
<name>A0A6A4W2G8_AMPAM</name>
<evidence type="ECO:0000256" key="2">
    <source>
        <dbReference type="ARBA" id="ARBA00022722"/>
    </source>
</evidence>
<keyword evidence="2" id="KW-0540">Nuclease</keyword>
<sequence length="303" mass="33666">MKRFIDIGANLTDAMYQGIYNGSTKHQPDLANVLERAWNVGLKKIIITAGRLEETQEALKLVKTDEERLFTTVGVHPTRCGAFDDSGDPERHLNALRTLIEQNRRHVVAVGECGLDYDRLQFCDRDTQRRYFERQLSLSESSKLPLFLHCRASAADLVDVLRTNAGKCHGGVVHSFDGSTEEAEQIMALGYHIGINGCSLKTAENLSVAAALPADRLLLETDAPWCEVRPTHAGSAHLRPTPADAAPLKKERWQPDRPVKGRNEPANITQVLDVLAGVREEDADALAEQVYANTMRLFFPNEV</sequence>
<gene>
    <name evidence="8" type="primary">tatdn1_2</name>
    <name evidence="8" type="ORF">FJT64_026872</name>
</gene>
<accession>A0A6A4W2G8</accession>
<comment type="caution">
    <text evidence="8">The sequence shown here is derived from an EMBL/GenBank/DDBJ whole genome shotgun (WGS) entry which is preliminary data.</text>
</comment>
<evidence type="ECO:0000313" key="8">
    <source>
        <dbReference type="EMBL" id="KAF0300625.1"/>
    </source>
</evidence>
<feature type="binding site" evidence="7">
    <location>
        <position position="222"/>
    </location>
    <ligand>
        <name>a divalent metal cation</name>
        <dbReference type="ChEBI" id="CHEBI:60240"/>
        <label>1</label>
    </ligand>
</feature>
<protein>
    <recommendedName>
        <fullName evidence="5">Deoxyribonuclease TATDN1</fullName>
    </recommendedName>
</protein>
<evidence type="ECO:0000256" key="1">
    <source>
        <dbReference type="ARBA" id="ARBA00009275"/>
    </source>
</evidence>
<dbReference type="EMBL" id="VIIS01001247">
    <property type="protein sequence ID" value="KAF0300625.1"/>
    <property type="molecule type" value="Genomic_DNA"/>
</dbReference>
<evidence type="ECO:0000256" key="7">
    <source>
        <dbReference type="PIRSR" id="PIRSR005902-1"/>
    </source>
</evidence>
<keyword evidence="4" id="KW-0378">Hydrolase</keyword>
<dbReference type="EMBL" id="VIIS01001247">
    <property type="protein sequence ID" value="KAF0300626.1"/>
    <property type="molecule type" value="Genomic_DNA"/>
</dbReference>
<dbReference type="InterPro" id="IPR018228">
    <property type="entry name" value="DNase_TatD-rel_CS"/>
</dbReference>
<keyword evidence="3 7" id="KW-0479">Metal-binding</keyword>
<feature type="binding site" evidence="7">
    <location>
        <position position="112"/>
    </location>
    <ligand>
        <name>a divalent metal cation</name>
        <dbReference type="ChEBI" id="CHEBI:60240"/>
        <label>1</label>
    </ligand>
</feature>